<name>A0A5D2C3C9_GOSDA</name>
<dbReference type="SUPFAM" id="SSF50249">
    <property type="entry name" value="Nucleic acid-binding proteins"/>
    <property type="match status" value="1"/>
</dbReference>
<dbReference type="Proteomes" id="UP000323506">
    <property type="component" value="Chromosome D07"/>
</dbReference>
<reference evidence="1 2" key="1">
    <citation type="submission" date="2019-06" db="EMBL/GenBank/DDBJ databases">
        <title>WGS assembly of Gossypium darwinii.</title>
        <authorList>
            <person name="Chen Z.J."/>
            <person name="Sreedasyam A."/>
            <person name="Ando A."/>
            <person name="Song Q."/>
            <person name="De L."/>
            <person name="Hulse-Kemp A."/>
            <person name="Ding M."/>
            <person name="Ye W."/>
            <person name="Kirkbride R."/>
            <person name="Jenkins J."/>
            <person name="Plott C."/>
            <person name="Lovell J."/>
            <person name="Lin Y.-M."/>
            <person name="Vaughn R."/>
            <person name="Liu B."/>
            <person name="Li W."/>
            <person name="Simpson S."/>
            <person name="Scheffler B."/>
            <person name="Saski C."/>
            <person name="Grover C."/>
            <person name="Hu G."/>
            <person name="Conover J."/>
            <person name="Carlson J."/>
            <person name="Shu S."/>
            <person name="Boston L."/>
            <person name="Williams M."/>
            <person name="Peterson D."/>
            <person name="Mcgee K."/>
            <person name="Jones D."/>
            <person name="Wendel J."/>
            <person name="Stelly D."/>
            <person name="Grimwood J."/>
            <person name="Schmutz J."/>
        </authorList>
    </citation>
    <scope>NUCLEOTIDE SEQUENCE [LARGE SCALE GENOMIC DNA]</scope>
    <source>
        <strain evidence="1">1808015.09</strain>
    </source>
</reference>
<proteinExistence type="predicted"/>
<dbReference type="Gene3D" id="2.40.50.140">
    <property type="entry name" value="Nucleic acid-binding proteins"/>
    <property type="match status" value="1"/>
</dbReference>
<evidence type="ECO:0000313" key="2">
    <source>
        <dbReference type="Proteomes" id="UP000323506"/>
    </source>
</evidence>
<gene>
    <name evidence="1" type="ORF">ES288_D07G218600v1</name>
</gene>
<dbReference type="AlphaFoldDB" id="A0A5D2C3C9"/>
<accession>A0A5D2C3C9</accession>
<evidence type="ECO:0000313" key="1">
    <source>
        <dbReference type="EMBL" id="TYG62306.1"/>
    </source>
</evidence>
<dbReference type="EMBL" id="CM017707">
    <property type="protein sequence ID" value="TYG62306.1"/>
    <property type="molecule type" value="Genomic_DNA"/>
</dbReference>
<protein>
    <recommendedName>
        <fullName evidence="3">Ribosomal protein S12</fullName>
    </recommendedName>
</protein>
<keyword evidence="2" id="KW-1185">Reference proteome</keyword>
<evidence type="ECO:0008006" key="3">
    <source>
        <dbReference type="Google" id="ProtNLM"/>
    </source>
</evidence>
<sequence length="46" mass="5241">MPTIKQLIRNARKPIRNVTKSPALAGCPQRRGTCTRVYVRLFQIMG</sequence>
<dbReference type="InterPro" id="IPR012340">
    <property type="entry name" value="NA-bd_OB-fold"/>
</dbReference>
<organism evidence="1 2">
    <name type="scientific">Gossypium darwinii</name>
    <name type="common">Darwin's cotton</name>
    <name type="synonym">Gossypium barbadense var. darwinii</name>
    <dbReference type="NCBI Taxonomy" id="34276"/>
    <lineage>
        <taxon>Eukaryota</taxon>
        <taxon>Viridiplantae</taxon>
        <taxon>Streptophyta</taxon>
        <taxon>Embryophyta</taxon>
        <taxon>Tracheophyta</taxon>
        <taxon>Spermatophyta</taxon>
        <taxon>Magnoliopsida</taxon>
        <taxon>eudicotyledons</taxon>
        <taxon>Gunneridae</taxon>
        <taxon>Pentapetalae</taxon>
        <taxon>rosids</taxon>
        <taxon>malvids</taxon>
        <taxon>Malvales</taxon>
        <taxon>Malvaceae</taxon>
        <taxon>Malvoideae</taxon>
        <taxon>Gossypium</taxon>
    </lineage>
</organism>